<evidence type="ECO:0000313" key="1">
    <source>
        <dbReference type="EMBL" id="EOT42091.1"/>
    </source>
</evidence>
<accession>A0AAV3IXC8</accession>
<gene>
    <name evidence="2" type="ORF">I570_02917</name>
    <name evidence="1" type="ORF">OMU_03014</name>
</gene>
<dbReference type="Proteomes" id="UP000014107">
    <property type="component" value="Unassembled WGS sequence"/>
</dbReference>
<keyword evidence="3" id="KW-1185">Reference proteome</keyword>
<dbReference type="EMBL" id="ASWL01000004">
    <property type="protein sequence ID" value="EOU20470.1"/>
    <property type="molecule type" value="Genomic_DNA"/>
</dbReference>
<dbReference type="AlphaFoldDB" id="A0AAV3IXC8"/>
<evidence type="ECO:0000313" key="4">
    <source>
        <dbReference type="Proteomes" id="UP000014107"/>
    </source>
</evidence>
<evidence type="ECO:0000313" key="2">
    <source>
        <dbReference type="EMBL" id="EOU20470.1"/>
    </source>
</evidence>
<dbReference type="RefSeq" id="WP_016180825.1">
    <property type="nucleotide sequence ID" value="NZ_KE136365.1"/>
</dbReference>
<evidence type="ECO:0000313" key="3">
    <source>
        <dbReference type="Proteomes" id="UP000014104"/>
    </source>
</evidence>
<reference evidence="2 4" key="2">
    <citation type="submission" date="2013-03" db="EMBL/GenBank/DDBJ databases">
        <title>The Genome Sequence of Enterococcus avium ATCC_14025 (PacBio/Illumina hybrid assembly).</title>
        <authorList>
            <consortium name="The Broad Institute Genomics Platform"/>
            <consortium name="The Broad Institute Genome Sequencing Center for Infectious Disease"/>
            <person name="Earl A."/>
            <person name="Russ C."/>
            <person name="Gilmore M."/>
            <person name="Surin D."/>
            <person name="Walker B."/>
            <person name="Young S."/>
            <person name="Zeng Q."/>
            <person name="Gargeya S."/>
            <person name="Fitzgerald M."/>
            <person name="Haas B."/>
            <person name="Abouelleil A."/>
            <person name="Allen A.W."/>
            <person name="Alvarado L."/>
            <person name="Arachchi H.M."/>
            <person name="Berlin A.M."/>
            <person name="Chapman S.B."/>
            <person name="Gainer-Dewar J."/>
            <person name="Goldberg J."/>
            <person name="Griggs A."/>
            <person name="Gujja S."/>
            <person name="Hansen M."/>
            <person name="Howarth C."/>
            <person name="Imamovic A."/>
            <person name="Ireland A."/>
            <person name="Larimer J."/>
            <person name="McCowan C."/>
            <person name="Murphy C."/>
            <person name="Pearson M."/>
            <person name="Poon T.W."/>
            <person name="Priest M."/>
            <person name="Roberts A."/>
            <person name="Saif S."/>
            <person name="Shea T."/>
            <person name="Sisk P."/>
            <person name="Sykes S."/>
            <person name="Wortman J."/>
            <person name="Nusbaum C."/>
            <person name="Birren B."/>
        </authorList>
    </citation>
    <scope>NUCLEOTIDE SEQUENCE [LARGE SCALE GENOMIC DNA]</scope>
    <source>
        <strain evidence="2 4">ATCC 14025</strain>
    </source>
</reference>
<protein>
    <recommendedName>
        <fullName evidence="5">HK97 gp10 family phage protein</fullName>
    </recommendedName>
</protein>
<dbReference type="EMBL" id="AHYV01000032">
    <property type="protein sequence ID" value="EOT42091.1"/>
    <property type="molecule type" value="Genomic_DNA"/>
</dbReference>
<sequence length="126" mass="14302">MASEFMIRFYGIEALEAEMIRKGNADFVGVQRKQLRDIYTRGQDQYYQNGAVPASGGTPYDQGELRISMSYTGDETGYSKDYGPHVEFGHMTRGGGSFVPGQYFLKKNVDTQKETYKADMINELRK</sequence>
<dbReference type="Proteomes" id="UP000014104">
    <property type="component" value="Unassembled WGS sequence"/>
</dbReference>
<comment type="caution">
    <text evidence="2">The sequence shown here is derived from an EMBL/GenBank/DDBJ whole genome shotgun (WGS) entry which is preliminary data.</text>
</comment>
<name>A0AAV3IXC8_ENTAV</name>
<organism evidence="2 4">
    <name type="scientific">Enterococcus avium ATCC 14025</name>
    <dbReference type="NCBI Taxonomy" id="1140002"/>
    <lineage>
        <taxon>Bacteria</taxon>
        <taxon>Bacillati</taxon>
        <taxon>Bacillota</taxon>
        <taxon>Bacilli</taxon>
        <taxon>Lactobacillales</taxon>
        <taxon>Enterococcaceae</taxon>
        <taxon>Enterococcus</taxon>
    </lineage>
</organism>
<reference evidence="1 3" key="1">
    <citation type="submission" date="2013-03" db="EMBL/GenBank/DDBJ databases">
        <title>The Genome Sequence of Enterococcus avium ATCC_14025 (Illumina only assembly).</title>
        <authorList>
            <consortium name="The Broad Institute Genomics Platform"/>
            <consortium name="The Broad Institute Genome Sequencing Center for Infectious Disease"/>
            <person name="Earl A."/>
            <person name="Russ C."/>
            <person name="Gilmore M."/>
            <person name="Surin D."/>
            <person name="Walker B."/>
            <person name="Young S."/>
            <person name="Zeng Q."/>
            <person name="Gargeya S."/>
            <person name="Fitzgerald M."/>
            <person name="Haas B."/>
            <person name="Abouelleil A."/>
            <person name="Allen A.W."/>
            <person name="Alvarado L."/>
            <person name="Arachchi H.M."/>
            <person name="Berlin A.M."/>
            <person name="Chapman S.B."/>
            <person name="Gainer-Dewar J."/>
            <person name="Goldberg J."/>
            <person name="Griggs A."/>
            <person name="Gujja S."/>
            <person name="Hansen M."/>
            <person name="Howarth C."/>
            <person name="Imamovic A."/>
            <person name="Ireland A."/>
            <person name="Larimer J."/>
            <person name="McCowan C."/>
            <person name="Murphy C."/>
            <person name="Pearson M."/>
            <person name="Poon T.W."/>
            <person name="Priest M."/>
            <person name="Roberts A."/>
            <person name="Saif S."/>
            <person name="Shea T."/>
            <person name="Sisk P."/>
            <person name="Sykes S."/>
            <person name="Wortman J."/>
            <person name="Nusbaum C."/>
            <person name="Birren B."/>
        </authorList>
    </citation>
    <scope>NUCLEOTIDE SEQUENCE [LARGE SCALE GENOMIC DNA]</scope>
    <source>
        <strain evidence="1 3">ATCC 14025</strain>
    </source>
</reference>
<proteinExistence type="predicted"/>
<evidence type="ECO:0008006" key="5">
    <source>
        <dbReference type="Google" id="ProtNLM"/>
    </source>
</evidence>